<keyword evidence="1" id="KW-1133">Transmembrane helix</keyword>
<keyword evidence="1" id="KW-0812">Transmembrane</keyword>
<feature type="transmembrane region" description="Helical" evidence="1">
    <location>
        <begin position="49"/>
        <end position="72"/>
    </location>
</feature>
<dbReference type="RefSeq" id="WP_090170341.1">
    <property type="nucleotide sequence ID" value="NZ_FOFB01000018.1"/>
</dbReference>
<name>A0A1H9JU09_9BACT</name>
<keyword evidence="3" id="KW-1185">Reference proteome</keyword>
<dbReference type="OrthoDB" id="1048788at2"/>
<dbReference type="EMBL" id="FOFB01000018">
    <property type="protein sequence ID" value="SEQ90501.1"/>
    <property type="molecule type" value="Genomic_DNA"/>
</dbReference>
<gene>
    <name evidence="2" type="ORF">SAMN05444359_11878</name>
</gene>
<dbReference type="AlphaFoldDB" id="A0A1H9JU09"/>
<organism evidence="2 3">
    <name type="scientific">Neolewinella agarilytica</name>
    <dbReference type="NCBI Taxonomy" id="478744"/>
    <lineage>
        <taxon>Bacteria</taxon>
        <taxon>Pseudomonadati</taxon>
        <taxon>Bacteroidota</taxon>
        <taxon>Saprospiria</taxon>
        <taxon>Saprospirales</taxon>
        <taxon>Lewinellaceae</taxon>
        <taxon>Neolewinella</taxon>
    </lineage>
</organism>
<dbReference type="STRING" id="478744.SAMN05444359_11878"/>
<dbReference type="Pfam" id="PF12725">
    <property type="entry name" value="DUF3810"/>
    <property type="match status" value="1"/>
</dbReference>
<evidence type="ECO:0000256" key="1">
    <source>
        <dbReference type="SAM" id="Phobius"/>
    </source>
</evidence>
<reference evidence="3" key="1">
    <citation type="submission" date="2016-10" db="EMBL/GenBank/DDBJ databases">
        <authorList>
            <person name="Varghese N."/>
            <person name="Submissions S."/>
        </authorList>
    </citation>
    <scope>NUCLEOTIDE SEQUENCE [LARGE SCALE GENOMIC DNA]</scope>
    <source>
        <strain evidence="3">DSM 24740</strain>
    </source>
</reference>
<evidence type="ECO:0000313" key="3">
    <source>
        <dbReference type="Proteomes" id="UP000199021"/>
    </source>
</evidence>
<accession>A0A1H9JU09</accession>
<dbReference type="InterPro" id="IPR024294">
    <property type="entry name" value="DUF3810"/>
</dbReference>
<evidence type="ECO:0000313" key="2">
    <source>
        <dbReference type="EMBL" id="SEQ90501.1"/>
    </source>
</evidence>
<proteinExistence type="predicted"/>
<keyword evidence="1" id="KW-0472">Membrane</keyword>
<sequence length="364" mass="41515">MLKVTFSHWWPLFAALLLVGLRLFASPAFIESVYSRGLYPILRYGWDFTLPLLSPFPLYYLFWALVIWWVWATVRRCRARVKEAGWGAAVGFFLRRLLNAIAGLVAVFLLVWGFNYGREDVDKRMGFGRYQPSLEELRERVHDGARELADWRRQITPDSAALTAADLPEDPYLAVRGLVRQALRDHDYPDPGRPRGRQLRPEGILMRFSTAGVYWPWVGESNIDAGLHPLQKPAVMAHELAHAYGFGDEGTCTFWAWLAGQRTEDPALAYAFRLAYWRRIAGRLRMAEPEAYATWRADSLDPGIRNDLQAIYTNSARFEDIAPAIRNATYNTYLKAQGVHDGLLNYGTVVQLVEGYRRAEPSAG</sequence>
<feature type="transmembrane region" description="Helical" evidence="1">
    <location>
        <begin position="93"/>
        <end position="114"/>
    </location>
</feature>
<evidence type="ECO:0008006" key="4">
    <source>
        <dbReference type="Google" id="ProtNLM"/>
    </source>
</evidence>
<protein>
    <recommendedName>
        <fullName evidence="4">DUF3810 domain-containing protein</fullName>
    </recommendedName>
</protein>
<dbReference type="InParanoid" id="A0A1H9JU09"/>
<dbReference type="Proteomes" id="UP000199021">
    <property type="component" value="Unassembled WGS sequence"/>
</dbReference>